<feature type="binding site" evidence="2">
    <location>
        <position position="244"/>
    </location>
    <ligand>
        <name>Mg(2+)</name>
        <dbReference type="ChEBI" id="CHEBI:18420"/>
    </ligand>
</feature>
<feature type="binding site" evidence="2">
    <location>
        <position position="242"/>
    </location>
    <ligand>
        <name>Mg(2+)</name>
        <dbReference type="ChEBI" id="CHEBI:18420"/>
    </ligand>
</feature>
<feature type="binding site" evidence="2">
    <location>
        <position position="387"/>
    </location>
    <ligand>
        <name>Zn(2+)</name>
        <dbReference type="ChEBI" id="CHEBI:29105"/>
        <label>2</label>
    </ligand>
</feature>
<name>A0A2W7IMD8_9PROT</name>
<evidence type="ECO:0000256" key="2">
    <source>
        <dbReference type="PIRSR" id="PIRSR601952-2"/>
    </source>
</evidence>
<keyword evidence="2" id="KW-0460">Magnesium</keyword>
<comment type="cofactor">
    <cofactor evidence="2">
        <name>Zn(2+)</name>
        <dbReference type="ChEBI" id="CHEBI:29105"/>
    </cofactor>
    <text evidence="2">Binds 2 Zn(2+) ions.</text>
</comment>
<keyword evidence="4" id="KW-0732">Signal</keyword>
<dbReference type="EMBL" id="QKYU01000007">
    <property type="protein sequence ID" value="PZW47005.1"/>
    <property type="molecule type" value="Genomic_DNA"/>
</dbReference>
<feature type="binding site" evidence="2">
    <location>
        <position position="543"/>
    </location>
    <ligand>
        <name>Zn(2+)</name>
        <dbReference type="ChEBI" id="CHEBI:29105"/>
        <label>2</label>
    </ligand>
</feature>
<dbReference type="PANTHER" id="PTHR11596">
    <property type="entry name" value="ALKALINE PHOSPHATASE"/>
    <property type="match status" value="1"/>
</dbReference>
<dbReference type="AlphaFoldDB" id="A0A2W7IMD8"/>
<comment type="similarity">
    <text evidence="3">Belongs to the alkaline phosphatase family.</text>
</comment>
<accession>A0A2W7IMD8</accession>
<dbReference type="Gene3D" id="3.40.720.10">
    <property type="entry name" value="Alkaline Phosphatase, subunit A"/>
    <property type="match status" value="1"/>
</dbReference>
<feature type="chain" id="PRO_5016034800" evidence="4">
    <location>
        <begin position="24"/>
        <end position="581"/>
    </location>
</feature>
<dbReference type="Proteomes" id="UP000249688">
    <property type="component" value="Unassembled WGS sequence"/>
</dbReference>
<feature type="binding site" evidence="2">
    <location>
        <position position="391"/>
    </location>
    <ligand>
        <name>Zn(2+)</name>
        <dbReference type="ChEBI" id="CHEBI:29105"/>
        <label>2</label>
    </ligand>
</feature>
<dbReference type="CDD" id="cd16012">
    <property type="entry name" value="ALP"/>
    <property type="match status" value="1"/>
</dbReference>
<proteinExistence type="inferred from homology"/>
<comment type="cofactor">
    <cofactor evidence="2">
        <name>Mg(2+)</name>
        <dbReference type="ChEBI" id="CHEBI:18420"/>
    </cofactor>
    <text evidence="2">Binds 1 Mg(2+) ion.</text>
</comment>
<dbReference type="OrthoDB" id="9794455at2"/>
<keyword evidence="2" id="KW-0479">Metal-binding</keyword>
<evidence type="ECO:0000256" key="4">
    <source>
        <dbReference type="SAM" id="SignalP"/>
    </source>
</evidence>
<evidence type="ECO:0000313" key="5">
    <source>
        <dbReference type="EMBL" id="PZW47005.1"/>
    </source>
</evidence>
<evidence type="ECO:0000256" key="1">
    <source>
        <dbReference type="PIRSR" id="PIRSR601952-1"/>
    </source>
</evidence>
<feature type="binding site" evidence="2">
    <location>
        <position position="134"/>
    </location>
    <ligand>
        <name>Mg(2+)</name>
        <dbReference type="ChEBI" id="CHEBI:18420"/>
    </ligand>
</feature>
<dbReference type="SMART" id="SM00098">
    <property type="entry name" value="alkPPc"/>
    <property type="match status" value="1"/>
</dbReference>
<feature type="active site" description="Phosphoserine intermediate" evidence="1">
    <location>
        <position position="183"/>
    </location>
</feature>
<protein>
    <submittedName>
        <fullName evidence="5">Alkaline phosphatase</fullName>
    </submittedName>
</protein>
<dbReference type="SUPFAM" id="SSF53649">
    <property type="entry name" value="Alkaline phosphatase-like"/>
    <property type="match status" value="1"/>
</dbReference>
<dbReference type="GO" id="GO:0004035">
    <property type="term" value="F:alkaline phosphatase activity"/>
    <property type="evidence" value="ECO:0007669"/>
    <property type="project" value="TreeGrafter"/>
</dbReference>
<reference evidence="5 6" key="1">
    <citation type="submission" date="2018-06" db="EMBL/GenBank/DDBJ databases">
        <title>Genomic Encyclopedia of Archaeal and Bacterial Type Strains, Phase II (KMG-II): from individual species to whole genera.</title>
        <authorList>
            <person name="Goeker M."/>
        </authorList>
    </citation>
    <scope>NUCLEOTIDE SEQUENCE [LARGE SCALE GENOMIC DNA]</scope>
    <source>
        <strain evidence="5 6">DSM 24525</strain>
    </source>
</reference>
<evidence type="ECO:0000313" key="6">
    <source>
        <dbReference type="Proteomes" id="UP000249688"/>
    </source>
</evidence>
<gene>
    <name evidence="5" type="ORF">C8P66_10742</name>
</gene>
<keyword evidence="6" id="KW-1185">Reference proteome</keyword>
<dbReference type="PRINTS" id="PR00113">
    <property type="entry name" value="ALKPHPHTASE"/>
</dbReference>
<dbReference type="InterPro" id="IPR001952">
    <property type="entry name" value="Alkaline_phosphatase"/>
</dbReference>
<feature type="signal peptide" evidence="4">
    <location>
        <begin position="1"/>
        <end position="23"/>
    </location>
</feature>
<feature type="binding site" evidence="2">
    <location>
        <position position="382"/>
    </location>
    <ligand>
        <name>Mg(2+)</name>
        <dbReference type="ChEBI" id="CHEBI:18420"/>
    </ligand>
</feature>
<dbReference type="PANTHER" id="PTHR11596:SF72">
    <property type="entry name" value="ALKALINE PHOSPHATASE"/>
    <property type="match status" value="1"/>
</dbReference>
<sequence length="581" mass="62314">MRRSNLIQAFLPLAVLWSLPAGAQTIYPINRAEILAGAHFDLKVEFPGVVATDRLRVTVNGRPAADVFGRAPDYIEREDGQAASSVMLRDAALTAPGVYTVAASDGEHSASVTWEVYAAPTARRARNVILFVGDGMAVANVTAARILSRGIEQGRYRGTLAMDTLPQMAMVGTSGSDSIITDSANAAHAYNTGHKSAVNALGVYASRARDSLAHPRVETLGSIVQRDLGMAVGIVTNTEIQDATPAAVFAHTRRRADYLPITDQMLESGASVILGGGSASFLPQGTPGSRRRDGRNMIDAFRQQGYAFADAGESLASVAADPNTTKLLGLFNLGNMDTALDRFYLRQGTVSRFPNQPDLTEQTRAALQVLSRNPAGFFLMVESGLIDKANHPLDFERSVYDTILLDNSLKVALDWAGNRNDTMIIVVPDHTQGIGIYGVVDDSRPGEMRDRVGTYAEAGFPNYPAADARGYPPSVDVSRRLTAGYAAFPDYYETFRPHLEGQNVPAVQQGSGGPYVANPIYRDQPGAMLRLGNLPRDASTGVHTVDDGVLRATGPGSERFHGFIDNTLVFRAMAEALGLGR</sequence>
<feature type="binding site" evidence="2">
    <location>
        <position position="134"/>
    </location>
    <ligand>
        <name>Zn(2+)</name>
        <dbReference type="ChEBI" id="CHEBI:29105"/>
        <label>2</label>
    </ligand>
</feature>
<dbReference type="InterPro" id="IPR017850">
    <property type="entry name" value="Alkaline_phosphatase_core_sf"/>
</dbReference>
<feature type="binding site" evidence="2">
    <location>
        <position position="430"/>
    </location>
    <ligand>
        <name>Zn(2+)</name>
        <dbReference type="ChEBI" id="CHEBI:29105"/>
        <label>2</label>
    </ligand>
</feature>
<organism evidence="5 6">
    <name type="scientific">Humitalea rosea</name>
    <dbReference type="NCBI Taxonomy" id="990373"/>
    <lineage>
        <taxon>Bacteria</taxon>
        <taxon>Pseudomonadati</taxon>
        <taxon>Pseudomonadota</taxon>
        <taxon>Alphaproteobacteria</taxon>
        <taxon>Acetobacterales</taxon>
        <taxon>Roseomonadaceae</taxon>
        <taxon>Humitalea</taxon>
    </lineage>
</organism>
<keyword evidence="2" id="KW-0862">Zinc</keyword>
<dbReference type="RefSeq" id="WP_111397610.1">
    <property type="nucleotide sequence ID" value="NZ_QKYU01000007.1"/>
</dbReference>
<dbReference type="Pfam" id="PF00245">
    <property type="entry name" value="Alk_phosphatase"/>
    <property type="match status" value="1"/>
</dbReference>
<comment type="caution">
    <text evidence="5">The sequence shown here is derived from an EMBL/GenBank/DDBJ whole genome shotgun (WGS) entry which is preliminary data.</text>
</comment>
<dbReference type="GO" id="GO:0046872">
    <property type="term" value="F:metal ion binding"/>
    <property type="evidence" value="ECO:0007669"/>
    <property type="project" value="UniProtKB-KW"/>
</dbReference>
<feature type="binding site" evidence="2">
    <location>
        <position position="429"/>
    </location>
    <ligand>
        <name>Zn(2+)</name>
        <dbReference type="ChEBI" id="CHEBI:29105"/>
        <label>2</label>
    </ligand>
</feature>
<evidence type="ECO:0000256" key="3">
    <source>
        <dbReference type="RuleBase" id="RU003946"/>
    </source>
</evidence>